<accession>A0A0J9WW28</accession>
<evidence type="ECO:0000313" key="2">
    <source>
        <dbReference type="EMBL" id="KNB20557.1"/>
    </source>
</evidence>
<dbReference type="AlphaFoldDB" id="A0A0J9WW28"/>
<dbReference type="GeneID" id="28963571"/>
<reference evidence="2" key="1">
    <citation type="submission" date="2007-04" db="EMBL/GenBank/DDBJ databases">
        <authorList>
            <consortium name="The Broad Institute Genome Sequencing Platform"/>
            <person name="Birren B."/>
            <person name="Lander E."/>
            <person name="Galagan J."/>
            <person name="Nusbaum C."/>
            <person name="Devon K."/>
            <person name="Ma L.-J."/>
            <person name="Jaffe D."/>
            <person name="Butler J."/>
            <person name="Alvarez P."/>
            <person name="Gnerre S."/>
            <person name="Grabherr M."/>
            <person name="Kleber M."/>
            <person name="Mauceli E."/>
            <person name="Brockman W."/>
            <person name="MacCallum I.A."/>
            <person name="Young S."/>
            <person name="LaButti K."/>
            <person name="DeCaprio D."/>
            <person name="Crawford M."/>
            <person name="Koehrsen M."/>
            <person name="Engels R."/>
            <person name="Montgomery P."/>
            <person name="Pearson M."/>
            <person name="Howarth C."/>
            <person name="Larson L."/>
            <person name="White J."/>
            <person name="O'Leary S."/>
            <person name="Kodira C."/>
            <person name="Zeng Q."/>
            <person name="Yandava C."/>
            <person name="Alvarado L."/>
            <person name="Kistler C."/>
            <person name="Shim W.-B."/>
            <person name="Kang S."/>
            <person name="Woloshuk C."/>
        </authorList>
    </citation>
    <scope>NUCLEOTIDE SEQUENCE</scope>
    <source>
        <strain evidence="2">4287</strain>
    </source>
</reference>
<dbReference type="RefSeq" id="XP_018258602.1">
    <property type="nucleotide sequence ID" value="XM_018403287.1"/>
</dbReference>
<feature type="compositionally biased region" description="Polar residues" evidence="1">
    <location>
        <begin position="1"/>
        <end position="17"/>
    </location>
</feature>
<dbReference type="EMBL" id="DS231749">
    <property type="protein sequence ID" value="KNB20557.1"/>
    <property type="molecule type" value="Genomic_DNA"/>
</dbReference>
<feature type="region of interest" description="Disordered" evidence="1">
    <location>
        <begin position="1"/>
        <end position="22"/>
    </location>
</feature>
<gene>
    <name evidence="2" type="ORF">FOXG_22865</name>
</gene>
<name>A0A0J9WW28_FUSO4</name>
<proteinExistence type="predicted"/>
<sequence>MTGSQDNVPIKRSTGTPDSKGVGTYLVWIPWLLEQ</sequence>
<protein>
    <submittedName>
        <fullName evidence="2">Uncharacterized protein</fullName>
    </submittedName>
</protein>
<dbReference type="VEuPathDB" id="FungiDB:FOXG_22865"/>
<organism evidence="2 3">
    <name type="scientific">Fusarium oxysporum f. sp. lycopersici (strain 4287 / CBS 123668 / FGSC 9935 / NRRL 34936)</name>
    <name type="common">Fusarium vascular wilt of tomato</name>
    <dbReference type="NCBI Taxonomy" id="426428"/>
    <lineage>
        <taxon>Eukaryota</taxon>
        <taxon>Fungi</taxon>
        <taxon>Dikarya</taxon>
        <taxon>Ascomycota</taxon>
        <taxon>Pezizomycotina</taxon>
        <taxon>Sordariomycetes</taxon>
        <taxon>Hypocreomycetidae</taxon>
        <taxon>Hypocreales</taxon>
        <taxon>Nectriaceae</taxon>
        <taxon>Fusarium</taxon>
        <taxon>Fusarium oxysporum species complex</taxon>
    </lineage>
</organism>
<evidence type="ECO:0000256" key="1">
    <source>
        <dbReference type="SAM" id="MobiDB-lite"/>
    </source>
</evidence>
<evidence type="ECO:0000313" key="3">
    <source>
        <dbReference type="Proteomes" id="UP000009097"/>
    </source>
</evidence>
<reference evidence="2" key="2">
    <citation type="journal article" date="2010" name="Nature">
        <title>Comparative genomics reveals mobile pathogenicity chromosomes in Fusarium.</title>
        <authorList>
            <person name="Ma L.J."/>
            <person name="van der Does H.C."/>
            <person name="Borkovich K.A."/>
            <person name="Coleman J.J."/>
            <person name="Daboussi M.J."/>
            <person name="Di Pietro A."/>
            <person name="Dufresne M."/>
            <person name="Freitag M."/>
            <person name="Grabherr M."/>
            <person name="Henrissat B."/>
            <person name="Houterman P.M."/>
            <person name="Kang S."/>
            <person name="Shim W.B."/>
            <person name="Woloshuk C."/>
            <person name="Xie X."/>
            <person name="Xu J.R."/>
            <person name="Antoniw J."/>
            <person name="Baker S.E."/>
            <person name="Bluhm B.H."/>
            <person name="Breakspear A."/>
            <person name="Brown D.W."/>
            <person name="Butchko R.A."/>
            <person name="Chapman S."/>
            <person name="Coulson R."/>
            <person name="Coutinho P.M."/>
            <person name="Danchin E.G."/>
            <person name="Diener A."/>
            <person name="Gale L.R."/>
            <person name="Gardiner D.M."/>
            <person name="Goff S."/>
            <person name="Hammond-Kosack K.E."/>
            <person name="Hilburn K."/>
            <person name="Hua-Van A."/>
            <person name="Jonkers W."/>
            <person name="Kazan K."/>
            <person name="Kodira C.D."/>
            <person name="Koehrsen M."/>
            <person name="Kumar L."/>
            <person name="Lee Y.H."/>
            <person name="Li L."/>
            <person name="Manners J.M."/>
            <person name="Miranda-Saavedra D."/>
            <person name="Mukherjee M."/>
            <person name="Park G."/>
            <person name="Park J."/>
            <person name="Park S.Y."/>
            <person name="Proctor R.H."/>
            <person name="Regev A."/>
            <person name="Ruiz-Roldan M.C."/>
            <person name="Sain D."/>
            <person name="Sakthikumar S."/>
            <person name="Sykes S."/>
            <person name="Schwartz D.C."/>
            <person name="Turgeon B.G."/>
            <person name="Wapinski I."/>
            <person name="Yoder O."/>
            <person name="Young S."/>
            <person name="Zeng Q."/>
            <person name="Zhou S."/>
            <person name="Galagan J."/>
            <person name="Cuomo C.A."/>
            <person name="Kistler H.C."/>
            <person name="Rep M."/>
        </authorList>
    </citation>
    <scope>NUCLEOTIDE SEQUENCE [LARGE SCALE GENOMIC DNA]</scope>
    <source>
        <strain evidence="2">4287</strain>
    </source>
</reference>
<dbReference type="KEGG" id="fox:FOXG_22865"/>
<dbReference type="Proteomes" id="UP000009097">
    <property type="component" value="Unassembled WGS sequence"/>
</dbReference>